<dbReference type="InterPro" id="IPR012373">
    <property type="entry name" value="Ferrdict_sens_TM"/>
</dbReference>
<accession>A0A1H1U096</accession>
<dbReference type="PANTHER" id="PTHR30273:SF2">
    <property type="entry name" value="PROTEIN FECR"/>
    <property type="match status" value="1"/>
</dbReference>
<dbReference type="PIRSF" id="PIRSF018266">
    <property type="entry name" value="FecR"/>
    <property type="match status" value="1"/>
</dbReference>
<dbReference type="PANTHER" id="PTHR30273">
    <property type="entry name" value="PERIPLASMIC SIGNAL SENSOR AND SIGMA FACTOR ACTIVATOR FECR-RELATED"/>
    <property type="match status" value="1"/>
</dbReference>
<gene>
    <name evidence="3" type="ORF">SAMN05216490_1558</name>
</gene>
<evidence type="ECO:0000313" key="3">
    <source>
        <dbReference type="EMBL" id="SDS65751.1"/>
    </source>
</evidence>
<dbReference type="InterPro" id="IPR006860">
    <property type="entry name" value="FecR"/>
</dbReference>
<dbReference type="Gene3D" id="2.60.120.1440">
    <property type="match status" value="1"/>
</dbReference>
<evidence type="ECO:0000313" key="4">
    <source>
        <dbReference type="Proteomes" id="UP000199679"/>
    </source>
</evidence>
<reference evidence="3 4" key="1">
    <citation type="submission" date="2016-10" db="EMBL/GenBank/DDBJ databases">
        <authorList>
            <person name="de Groot N.N."/>
        </authorList>
    </citation>
    <scope>NUCLEOTIDE SEQUENCE [LARGE SCALE GENOMIC DNA]</scope>
    <source>
        <strain evidence="3 4">MP1X4</strain>
    </source>
</reference>
<dbReference type="AlphaFoldDB" id="A0A1H1U096"/>
<dbReference type="RefSeq" id="WP_091370931.1">
    <property type="nucleotide sequence ID" value="NZ_LT629740.1"/>
</dbReference>
<protein>
    <submittedName>
        <fullName evidence="3">FecR family protein</fullName>
    </submittedName>
</protein>
<feature type="domain" description="Protein FecR C-terminal" evidence="2">
    <location>
        <begin position="262"/>
        <end position="330"/>
    </location>
</feature>
<feature type="domain" description="FecR protein" evidence="1">
    <location>
        <begin position="122"/>
        <end position="211"/>
    </location>
</feature>
<dbReference type="Gene3D" id="3.55.50.30">
    <property type="match status" value="1"/>
</dbReference>
<evidence type="ECO:0000259" key="1">
    <source>
        <dbReference type="Pfam" id="PF04773"/>
    </source>
</evidence>
<keyword evidence="4" id="KW-1185">Reference proteome</keyword>
<evidence type="ECO:0000259" key="2">
    <source>
        <dbReference type="Pfam" id="PF16344"/>
    </source>
</evidence>
<dbReference type="Pfam" id="PF04773">
    <property type="entry name" value="FecR"/>
    <property type="match status" value="1"/>
</dbReference>
<dbReference type="OrthoDB" id="1119382at2"/>
<dbReference type="GO" id="GO:0016989">
    <property type="term" value="F:sigma factor antagonist activity"/>
    <property type="evidence" value="ECO:0007669"/>
    <property type="project" value="TreeGrafter"/>
</dbReference>
<dbReference type="EMBL" id="LT629740">
    <property type="protein sequence ID" value="SDS65751.1"/>
    <property type="molecule type" value="Genomic_DNA"/>
</dbReference>
<proteinExistence type="predicted"/>
<dbReference type="STRING" id="652787.SAMN05216490_1558"/>
<dbReference type="InterPro" id="IPR032508">
    <property type="entry name" value="FecR_C"/>
</dbReference>
<dbReference type="Pfam" id="PF16344">
    <property type="entry name" value="FecR_C"/>
    <property type="match status" value="1"/>
</dbReference>
<sequence>MNKELLKRYFQNTCSPEELEEVNYFLSHPESGKIIQEVLDEEWATFETPKLDEKELANYRLRFLAERNEKLNPKKINPLWRKHWLKYAAIFLLATGFGSYSILRNHNSQTNKVVFLESKNPNGQRSIVTLPDSTIVYLGAGSKLKFPESFTGNTREIALEGEAFFQVKKDHKHPFIIHTGSIQTKVLGTSFKIEAFKGHLFTVSVATGKVRVDQNVALPTKHLNSLAVLIPGQKVTYNAVTNKASTSTVSIDDLQQWKLGNLVFNKERMDEVAAVLERYYDVSIQISSKEINAYRVNTSFKADESVGKVLQILSATANFNYNIQGKQITIKRR</sequence>
<dbReference type="Proteomes" id="UP000199679">
    <property type="component" value="Chromosome I"/>
</dbReference>
<name>A0A1H1U096_MUCMA</name>
<organism evidence="3 4">
    <name type="scientific">Mucilaginibacter mallensis</name>
    <dbReference type="NCBI Taxonomy" id="652787"/>
    <lineage>
        <taxon>Bacteria</taxon>
        <taxon>Pseudomonadati</taxon>
        <taxon>Bacteroidota</taxon>
        <taxon>Sphingobacteriia</taxon>
        <taxon>Sphingobacteriales</taxon>
        <taxon>Sphingobacteriaceae</taxon>
        <taxon>Mucilaginibacter</taxon>
    </lineage>
</organism>